<organism evidence="4">
    <name type="scientific">Trepomonas sp. PC1</name>
    <dbReference type="NCBI Taxonomy" id="1076344"/>
    <lineage>
        <taxon>Eukaryota</taxon>
        <taxon>Metamonada</taxon>
        <taxon>Diplomonadida</taxon>
        <taxon>Hexamitidae</taxon>
        <taxon>Hexamitinae</taxon>
        <taxon>Trepomonas</taxon>
    </lineage>
</organism>
<sequence>ESKPERESEYDMIDTDKDGKLTIEELIEYFPEENEMKMTKWFLQLDAQHTGYISREQFIQLKKLIDEQKQLKSQKQNLVKKSDFQNADTDNDGKLTIEEIIEFFDGKDEMKITKIFLKLDPQHTGYISEKQFEELKQQMKPSQKSLQKESKPERE</sequence>
<feature type="non-terminal residue" evidence="4">
    <location>
        <position position="1"/>
    </location>
</feature>
<name>A0A146KBS1_9EUKA</name>
<dbReference type="Pfam" id="PF13202">
    <property type="entry name" value="EF-hand_5"/>
    <property type="match status" value="1"/>
</dbReference>
<evidence type="ECO:0000256" key="1">
    <source>
        <dbReference type="ARBA" id="ARBA00022837"/>
    </source>
</evidence>
<evidence type="ECO:0000259" key="3">
    <source>
        <dbReference type="PROSITE" id="PS50222"/>
    </source>
</evidence>
<dbReference type="Pfam" id="PF13499">
    <property type="entry name" value="EF-hand_7"/>
    <property type="match status" value="1"/>
</dbReference>
<protein>
    <submittedName>
        <fullName evidence="4">Calcium-binding EF-hand-containing protein (Precursor)</fullName>
    </submittedName>
</protein>
<dbReference type="InterPro" id="IPR002048">
    <property type="entry name" value="EF_hand_dom"/>
</dbReference>
<accession>A0A146KBS1</accession>
<dbReference type="PROSITE" id="PS00018">
    <property type="entry name" value="EF_HAND_1"/>
    <property type="match status" value="2"/>
</dbReference>
<dbReference type="InterPro" id="IPR018247">
    <property type="entry name" value="EF_Hand_1_Ca_BS"/>
</dbReference>
<dbReference type="SMART" id="SM00054">
    <property type="entry name" value="EFh"/>
    <property type="match status" value="4"/>
</dbReference>
<evidence type="ECO:0000256" key="2">
    <source>
        <dbReference type="SAM" id="MobiDB-lite"/>
    </source>
</evidence>
<proteinExistence type="predicted"/>
<dbReference type="PROSITE" id="PS50222">
    <property type="entry name" value="EF_HAND_2"/>
    <property type="match status" value="2"/>
</dbReference>
<feature type="non-terminal residue" evidence="4">
    <location>
        <position position="155"/>
    </location>
</feature>
<reference evidence="4" key="1">
    <citation type="submission" date="2015-07" db="EMBL/GenBank/DDBJ databases">
        <title>Adaptation to a free-living lifestyle via gene acquisitions in the diplomonad Trepomonas sp. PC1.</title>
        <authorList>
            <person name="Xu F."/>
            <person name="Jerlstrom-Hultqvist J."/>
            <person name="Kolisko M."/>
            <person name="Simpson A.G.B."/>
            <person name="Roger A.J."/>
            <person name="Svard S.G."/>
            <person name="Andersson J.O."/>
        </authorList>
    </citation>
    <scope>NUCLEOTIDE SEQUENCE</scope>
    <source>
        <strain evidence="4">PC1</strain>
    </source>
</reference>
<feature type="region of interest" description="Disordered" evidence="2">
    <location>
        <begin position="136"/>
        <end position="155"/>
    </location>
</feature>
<dbReference type="AlphaFoldDB" id="A0A146KBS1"/>
<gene>
    <name evidence="4" type="ORF">TPC1_13910</name>
</gene>
<feature type="domain" description="EF-hand" evidence="3">
    <location>
        <begin position="1"/>
        <end position="36"/>
    </location>
</feature>
<feature type="domain" description="EF-hand" evidence="3">
    <location>
        <begin position="84"/>
        <end position="110"/>
    </location>
</feature>
<dbReference type="Gene3D" id="1.10.238.10">
    <property type="entry name" value="EF-hand"/>
    <property type="match status" value="2"/>
</dbReference>
<dbReference type="SUPFAM" id="SSF47473">
    <property type="entry name" value="EF-hand"/>
    <property type="match status" value="1"/>
</dbReference>
<feature type="compositionally biased region" description="Basic and acidic residues" evidence="2">
    <location>
        <begin position="146"/>
        <end position="155"/>
    </location>
</feature>
<dbReference type="GO" id="GO:0005509">
    <property type="term" value="F:calcium ion binding"/>
    <property type="evidence" value="ECO:0007669"/>
    <property type="project" value="InterPro"/>
</dbReference>
<keyword evidence="1" id="KW-0106">Calcium</keyword>
<evidence type="ECO:0000313" key="4">
    <source>
        <dbReference type="EMBL" id="JAP93708.1"/>
    </source>
</evidence>
<dbReference type="EMBL" id="GDID01002898">
    <property type="protein sequence ID" value="JAP93708.1"/>
    <property type="molecule type" value="Transcribed_RNA"/>
</dbReference>
<dbReference type="InterPro" id="IPR011992">
    <property type="entry name" value="EF-hand-dom_pair"/>
</dbReference>